<dbReference type="PANTHER" id="PTHR35936">
    <property type="entry name" value="MEMBRANE-BOUND LYTIC MUREIN TRANSGLYCOSYLASE F"/>
    <property type="match status" value="1"/>
</dbReference>
<dbReference type="GO" id="GO:0009279">
    <property type="term" value="C:cell outer membrane"/>
    <property type="evidence" value="ECO:0007669"/>
    <property type="project" value="UniProtKB-SubCell"/>
</dbReference>
<dbReference type="Proteomes" id="UP000319732">
    <property type="component" value="Unassembled WGS sequence"/>
</dbReference>
<dbReference type="InterPro" id="IPR008258">
    <property type="entry name" value="Transglycosylase_SLT_dom_1"/>
</dbReference>
<feature type="domain" description="Solute-binding protein family 3/N-terminal" evidence="5">
    <location>
        <begin position="301"/>
        <end position="526"/>
    </location>
</feature>
<dbReference type="SUPFAM" id="SSF53850">
    <property type="entry name" value="Periplasmic binding protein-like II"/>
    <property type="match status" value="2"/>
</dbReference>
<keyword evidence="4" id="KW-0998">Cell outer membrane</keyword>
<comment type="similarity">
    <text evidence="2">Belongs to the bacterial solute-binding protein 3 family.</text>
</comment>
<evidence type="ECO:0000256" key="4">
    <source>
        <dbReference type="ARBA" id="ARBA00023237"/>
    </source>
</evidence>
<evidence type="ECO:0000256" key="1">
    <source>
        <dbReference type="ARBA" id="ARBA00004339"/>
    </source>
</evidence>
<dbReference type="SMART" id="SM00062">
    <property type="entry name" value="PBPb"/>
    <property type="match status" value="2"/>
</dbReference>
<dbReference type="AlphaFoldDB" id="A0A545U8E7"/>
<organism evidence="6 7">
    <name type="scientific">Exilibacterium tricleocarpae</name>
    <dbReference type="NCBI Taxonomy" id="2591008"/>
    <lineage>
        <taxon>Bacteria</taxon>
        <taxon>Pseudomonadati</taxon>
        <taxon>Pseudomonadota</taxon>
        <taxon>Gammaproteobacteria</taxon>
        <taxon>Cellvibrionales</taxon>
        <taxon>Cellvibrionaceae</taxon>
        <taxon>Exilibacterium</taxon>
    </lineage>
</organism>
<protein>
    <submittedName>
        <fullName evidence="6">Transporter substrate-binding domain-containing protein</fullName>
    </submittedName>
</protein>
<evidence type="ECO:0000256" key="2">
    <source>
        <dbReference type="ARBA" id="ARBA00010333"/>
    </source>
</evidence>
<dbReference type="PANTHER" id="PTHR35936:SF32">
    <property type="entry name" value="MEMBRANE-BOUND LYTIC MUREIN TRANSGLYCOSYLASE F"/>
    <property type="match status" value="1"/>
</dbReference>
<keyword evidence="3" id="KW-0732">Signal</keyword>
<dbReference type="EMBL" id="VHSG01000003">
    <property type="protein sequence ID" value="TQV85737.1"/>
    <property type="molecule type" value="Genomic_DNA"/>
</dbReference>
<feature type="domain" description="Solute-binding protein family 3/N-terminal" evidence="5">
    <location>
        <begin position="92"/>
        <end position="292"/>
    </location>
</feature>
<evidence type="ECO:0000259" key="5">
    <source>
        <dbReference type="SMART" id="SM00062"/>
    </source>
</evidence>
<dbReference type="Pfam" id="PF00497">
    <property type="entry name" value="SBP_bac_3"/>
    <property type="match status" value="2"/>
</dbReference>
<comment type="subcellular location">
    <subcellularLocation>
        <location evidence="1">Cell outer membrane</location>
        <topology evidence="1">Peripheral membrane protein</topology>
    </subcellularLocation>
</comment>
<dbReference type="CDD" id="cd01009">
    <property type="entry name" value="PBP2_YfhD_N"/>
    <property type="match status" value="2"/>
</dbReference>
<accession>A0A545U8E7</accession>
<sequence length="712" mass="80091">MNTKLSLLQIGKLGVLLAAQLTVLLLTTGCSGDPPPAASPAETAAATIVAGPPPYIEQGDLDAIRQHDRLRLLVPRWDTDPALPRQGLPTEAYRQMTEEFAANLQLEVQWVTVDSLDALIPALLAGRGDIIVTNLTHTPARAERVDFTLPINQVREHIISAVDAAPIDRIEALNNKTVAVAAGSAYEESLQQLALENPTLDLQIVSLTDAADPDALLDRVNSGEFDATVLDHDIALSVSAYRNDFRVGTTISPPRNIAWAVRPNAGQLLAQLNLFITEILTLRDHQARFRDDLPGIKKRKTLRMITRNTPTNYFLWRGELMGFEYDLVKRFAKSQQLKLEVVVAPPEADMIDWLNQGRGDLIAASFTVTPARSRRDLTFTRPYNTVGEQLVTGSDRPALQTLDNLQGRTLVVRKNTAYWQTATTWLQQGHQFTLQAAPAHMNTDELLIGVANGSFDATLADSHLVAIEHRFVDGLQPGFVVQPERQHAWAVRKDNPELLAALNSYLKKHHRGLFFNVTYNKYFKNPKRIQKYQGQRLNRDGALSPYDDVVRAAARAYQLDWRLIVAQMYQESRFDPDAESFAGAQGLLQVMPRTARQMGYEVPFSVHSGIHAGVQYLNWVRDRFEAHLPLEERLWFTLAAYNAGYGHVYDARRLARQKGLDPDRWFDNVETTMLLLSKQEYASKARFGYVRGREPVNYVRGIRERYRAYLSL</sequence>
<dbReference type="PROSITE" id="PS51257">
    <property type="entry name" value="PROKAR_LIPOPROTEIN"/>
    <property type="match status" value="1"/>
</dbReference>
<reference evidence="6 7" key="1">
    <citation type="submission" date="2019-06" db="EMBL/GenBank/DDBJ databases">
        <title>Whole genome sequence for Cellvibrionaceae sp. R142.</title>
        <authorList>
            <person name="Wang G."/>
        </authorList>
    </citation>
    <scope>NUCLEOTIDE SEQUENCE [LARGE SCALE GENOMIC DNA]</scope>
    <source>
        <strain evidence="6 7">R142</strain>
    </source>
</reference>
<dbReference type="Pfam" id="PF01464">
    <property type="entry name" value="SLT"/>
    <property type="match status" value="1"/>
</dbReference>
<evidence type="ECO:0000256" key="3">
    <source>
        <dbReference type="ARBA" id="ARBA00022729"/>
    </source>
</evidence>
<dbReference type="Gene3D" id="1.10.530.10">
    <property type="match status" value="1"/>
</dbReference>
<dbReference type="InterPro" id="IPR001638">
    <property type="entry name" value="Solute-binding_3/MltF_N"/>
</dbReference>
<dbReference type="SUPFAM" id="SSF53955">
    <property type="entry name" value="Lysozyme-like"/>
    <property type="match status" value="1"/>
</dbReference>
<dbReference type="RefSeq" id="WP_142902588.1">
    <property type="nucleotide sequence ID" value="NZ_ML660087.1"/>
</dbReference>
<dbReference type="InterPro" id="IPR023346">
    <property type="entry name" value="Lysozyme-like_dom_sf"/>
</dbReference>
<dbReference type="Gene3D" id="3.40.190.10">
    <property type="entry name" value="Periplasmic binding protein-like II"/>
    <property type="match status" value="4"/>
</dbReference>
<name>A0A545U8E7_9GAMM</name>
<evidence type="ECO:0000313" key="7">
    <source>
        <dbReference type="Proteomes" id="UP000319732"/>
    </source>
</evidence>
<gene>
    <name evidence="6" type="ORF">FKG94_02525</name>
</gene>
<keyword evidence="4" id="KW-0472">Membrane</keyword>
<keyword evidence="7" id="KW-1185">Reference proteome</keyword>
<proteinExistence type="inferred from homology"/>
<dbReference type="OrthoDB" id="9815002at2"/>
<comment type="caution">
    <text evidence="6">The sequence shown here is derived from an EMBL/GenBank/DDBJ whole genome shotgun (WGS) entry which is preliminary data.</text>
</comment>
<evidence type="ECO:0000313" key="6">
    <source>
        <dbReference type="EMBL" id="TQV85737.1"/>
    </source>
</evidence>
<dbReference type="CDD" id="cd13403">
    <property type="entry name" value="MLTF-like"/>
    <property type="match status" value="1"/>
</dbReference>